<protein>
    <submittedName>
        <fullName evidence="2">Uncharacterized protein</fullName>
    </submittedName>
</protein>
<evidence type="ECO:0000313" key="2">
    <source>
        <dbReference type="EMBL" id="CAB0030613.1"/>
    </source>
</evidence>
<gene>
    <name evidence="2" type="ORF">TBRA_LOCUS2611</name>
</gene>
<dbReference type="AlphaFoldDB" id="A0A6H5HZC1"/>
<accession>A0A6H5HZC1</accession>
<feature type="region of interest" description="Disordered" evidence="1">
    <location>
        <begin position="27"/>
        <end position="87"/>
    </location>
</feature>
<dbReference type="EMBL" id="CADCXV010000502">
    <property type="protein sequence ID" value="CAB0030613.1"/>
    <property type="molecule type" value="Genomic_DNA"/>
</dbReference>
<evidence type="ECO:0000256" key="1">
    <source>
        <dbReference type="SAM" id="MobiDB-lite"/>
    </source>
</evidence>
<organism evidence="2 3">
    <name type="scientific">Trichogramma brassicae</name>
    <dbReference type="NCBI Taxonomy" id="86971"/>
    <lineage>
        <taxon>Eukaryota</taxon>
        <taxon>Metazoa</taxon>
        <taxon>Ecdysozoa</taxon>
        <taxon>Arthropoda</taxon>
        <taxon>Hexapoda</taxon>
        <taxon>Insecta</taxon>
        <taxon>Pterygota</taxon>
        <taxon>Neoptera</taxon>
        <taxon>Endopterygota</taxon>
        <taxon>Hymenoptera</taxon>
        <taxon>Apocrita</taxon>
        <taxon>Proctotrupomorpha</taxon>
        <taxon>Chalcidoidea</taxon>
        <taxon>Trichogrammatidae</taxon>
        <taxon>Trichogramma</taxon>
    </lineage>
</organism>
<name>A0A6H5HZC1_9HYME</name>
<keyword evidence="3" id="KW-1185">Reference proteome</keyword>
<reference evidence="2 3" key="1">
    <citation type="submission" date="2020-02" db="EMBL/GenBank/DDBJ databases">
        <authorList>
            <person name="Ferguson B K."/>
        </authorList>
    </citation>
    <scope>NUCLEOTIDE SEQUENCE [LARGE SCALE GENOMIC DNA]</scope>
</reference>
<sequence>MIFSYFSTDNTAAVRDCARLLLRPGGRLSQHVRDHHRRSIQQQGPATLGDTVGAEIHRSSRPSDPQGKRTTTDQPTNRHTKCHNHSPLAKVIRPVSLYAVVIYYIERPQRHSVDDESRRQ</sequence>
<evidence type="ECO:0000313" key="3">
    <source>
        <dbReference type="Proteomes" id="UP000479190"/>
    </source>
</evidence>
<dbReference type="Proteomes" id="UP000479190">
    <property type="component" value="Unassembled WGS sequence"/>
</dbReference>
<proteinExistence type="predicted"/>